<keyword evidence="1" id="KW-0472">Membrane</keyword>
<proteinExistence type="predicted"/>
<feature type="transmembrane region" description="Helical" evidence="1">
    <location>
        <begin position="6"/>
        <end position="23"/>
    </location>
</feature>
<keyword evidence="1" id="KW-1133">Transmembrane helix</keyword>
<dbReference type="AlphaFoldDB" id="B3PLX3"/>
<dbReference type="EMBL" id="CP001047">
    <property type="protein sequence ID" value="ACF07025.1"/>
    <property type="molecule type" value="Genomic_DNA"/>
</dbReference>
<accession>B3PLX3</accession>
<dbReference type="KEGG" id="mat:MARTH_orf069"/>
<dbReference type="Proteomes" id="UP000008812">
    <property type="component" value="Chromosome"/>
</dbReference>
<name>B3PLX3_META1</name>
<keyword evidence="3" id="KW-1185">Reference proteome</keyword>
<sequence>MIIFFLATPFGAISYIAFLIIFYKRLHYLKFTQETLQFLQDKKMKININFKKMFSNNRNIFIICLTILILQIALSTWGAISAPKLGYDTGGMIAVIVFSLLLIYPNTLILLVSFIKNKSTYKQYKKYISTTKEDWENYFLPLNEINSESEDNQLVCKYTNNELKIYKWWSPKIWPEKLPSLTKLKNKISTIKELEKEEFISNLLFSMPRMIGPKRDSLFTREQISYLYHLMCNSVK</sequence>
<feature type="transmembrane region" description="Helical" evidence="1">
    <location>
        <begin position="92"/>
        <end position="115"/>
    </location>
</feature>
<evidence type="ECO:0000256" key="1">
    <source>
        <dbReference type="SAM" id="Phobius"/>
    </source>
</evidence>
<gene>
    <name evidence="2" type="ordered locus">MARTH_orf069</name>
</gene>
<reference evidence="2 3" key="1">
    <citation type="journal article" date="2008" name="Infect. Immun.">
        <title>Genome of Mycoplasma arthritidis.</title>
        <authorList>
            <person name="Dybvig K."/>
            <person name="Zuhua C."/>
            <person name="Lao P."/>
            <person name="Jordan D.S."/>
            <person name="French C.T."/>
            <person name="Tu A.H."/>
            <person name="Loraine A.E."/>
        </authorList>
    </citation>
    <scope>NUCLEOTIDE SEQUENCE [LARGE SCALE GENOMIC DNA]</scope>
    <source>
        <strain evidence="2 3">158L3-1</strain>
    </source>
</reference>
<dbReference type="STRING" id="243272.MARTH_orf069"/>
<feature type="transmembrane region" description="Helical" evidence="1">
    <location>
        <begin position="60"/>
        <end position="80"/>
    </location>
</feature>
<evidence type="ECO:0000313" key="3">
    <source>
        <dbReference type="Proteomes" id="UP000008812"/>
    </source>
</evidence>
<organism evidence="2 3">
    <name type="scientific">Metamycoplasma arthritidis (strain 158L3-1)</name>
    <name type="common">Mycoplasma arthritidis</name>
    <dbReference type="NCBI Taxonomy" id="243272"/>
    <lineage>
        <taxon>Bacteria</taxon>
        <taxon>Bacillati</taxon>
        <taxon>Mycoplasmatota</taxon>
        <taxon>Mycoplasmoidales</taxon>
        <taxon>Metamycoplasmataceae</taxon>
        <taxon>Metamycoplasma</taxon>
    </lineage>
</organism>
<evidence type="ECO:0000313" key="2">
    <source>
        <dbReference type="EMBL" id="ACF07025.1"/>
    </source>
</evidence>
<protein>
    <submittedName>
        <fullName evidence="2">Uncharacterized protein</fullName>
    </submittedName>
</protein>
<keyword evidence="1" id="KW-0812">Transmembrane</keyword>
<dbReference type="HOGENOM" id="CLU_1174362_0_0_14"/>